<proteinExistence type="predicted"/>
<organism evidence="1 2">
    <name type="scientific">Trametes sanguinea</name>
    <dbReference type="NCBI Taxonomy" id="158606"/>
    <lineage>
        <taxon>Eukaryota</taxon>
        <taxon>Fungi</taxon>
        <taxon>Dikarya</taxon>
        <taxon>Basidiomycota</taxon>
        <taxon>Agaricomycotina</taxon>
        <taxon>Agaricomycetes</taxon>
        <taxon>Polyporales</taxon>
        <taxon>Polyporaceae</taxon>
        <taxon>Trametes</taxon>
    </lineage>
</organism>
<evidence type="ECO:0000313" key="2">
    <source>
        <dbReference type="Proteomes" id="UP001144978"/>
    </source>
</evidence>
<sequence>MSRGERERTIASFDWEQQTVLPRRRHHGQHASWCAIRTLAQLQIEESMSSSAYLPRLRLFLLAAEEGSVLAFALATLFCGLPQLATPLLRP</sequence>
<protein>
    <submittedName>
        <fullName evidence="1">Uncharacterized protein</fullName>
    </submittedName>
</protein>
<comment type="caution">
    <text evidence="1">The sequence shown here is derived from an EMBL/GenBank/DDBJ whole genome shotgun (WGS) entry which is preliminary data.</text>
</comment>
<gene>
    <name evidence="1" type="ORF">NUW54_g2048</name>
</gene>
<name>A0ACC1Q4N4_9APHY</name>
<dbReference type="Proteomes" id="UP001144978">
    <property type="component" value="Unassembled WGS sequence"/>
</dbReference>
<keyword evidence="2" id="KW-1185">Reference proteome</keyword>
<evidence type="ECO:0000313" key="1">
    <source>
        <dbReference type="EMBL" id="KAJ3011834.1"/>
    </source>
</evidence>
<accession>A0ACC1Q4N4</accession>
<reference evidence="1" key="1">
    <citation type="submission" date="2022-08" db="EMBL/GenBank/DDBJ databases">
        <title>Genome Sequence of Pycnoporus sanguineus.</title>
        <authorList>
            <person name="Buettner E."/>
        </authorList>
    </citation>
    <scope>NUCLEOTIDE SEQUENCE</scope>
    <source>
        <strain evidence="1">CG-C14</strain>
    </source>
</reference>
<dbReference type="EMBL" id="JANSHE010000366">
    <property type="protein sequence ID" value="KAJ3011834.1"/>
    <property type="molecule type" value="Genomic_DNA"/>
</dbReference>